<keyword evidence="4 6" id="KW-1133">Transmembrane helix</keyword>
<keyword evidence="9" id="KW-1185">Reference proteome</keyword>
<keyword evidence="3 6" id="KW-0812">Transmembrane</keyword>
<protein>
    <recommendedName>
        <fullName evidence="7">Major facilitator superfamily (MFS) profile domain-containing protein</fullName>
    </recommendedName>
</protein>
<dbReference type="InterPro" id="IPR020846">
    <property type="entry name" value="MFS_dom"/>
</dbReference>
<dbReference type="EMBL" id="JAIWQS010000009">
    <property type="protein sequence ID" value="KAJ8754485.1"/>
    <property type="molecule type" value="Genomic_DNA"/>
</dbReference>
<evidence type="ECO:0000256" key="6">
    <source>
        <dbReference type="SAM" id="Phobius"/>
    </source>
</evidence>
<comment type="caution">
    <text evidence="8">The sequence shown here is derived from an EMBL/GenBank/DDBJ whole genome shotgun (WGS) entry which is preliminary data.</text>
</comment>
<accession>A0AAV8SRB3</accession>
<evidence type="ECO:0000256" key="1">
    <source>
        <dbReference type="ARBA" id="ARBA00004141"/>
    </source>
</evidence>
<organism evidence="8 9">
    <name type="scientific">Erythroxylum novogranatense</name>
    <dbReference type="NCBI Taxonomy" id="1862640"/>
    <lineage>
        <taxon>Eukaryota</taxon>
        <taxon>Viridiplantae</taxon>
        <taxon>Streptophyta</taxon>
        <taxon>Embryophyta</taxon>
        <taxon>Tracheophyta</taxon>
        <taxon>Spermatophyta</taxon>
        <taxon>Magnoliopsida</taxon>
        <taxon>eudicotyledons</taxon>
        <taxon>Gunneridae</taxon>
        <taxon>Pentapetalae</taxon>
        <taxon>rosids</taxon>
        <taxon>fabids</taxon>
        <taxon>Malpighiales</taxon>
        <taxon>Erythroxylaceae</taxon>
        <taxon>Erythroxylum</taxon>
    </lineage>
</organism>
<feature type="transmembrane region" description="Helical" evidence="6">
    <location>
        <begin position="283"/>
        <end position="302"/>
    </location>
</feature>
<dbReference type="Gene3D" id="1.20.1250.20">
    <property type="entry name" value="MFS general substrate transporter like domains"/>
    <property type="match status" value="1"/>
</dbReference>
<evidence type="ECO:0000313" key="8">
    <source>
        <dbReference type="EMBL" id="KAJ8754485.1"/>
    </source>
</evidence>
<keyword evidence="2" id="KW-0813">Transport</keyword>
<dbReference type="InterPro" id="IPR036259">
    <property type="entry name" value="MFS_trans_sf"/>
</dbReference>
<dbReference type="CDD" id="cd17330">
    <property type="entry name" value="MFS_SLC46_TetA_like"/>
    <property type="match status" value="1"/>
</dbReference>
<proteinExistence type="predicted"/>
<feature type="transmembrane region" description="Helical" evidence="6">
    <location>
        <begin position="180"/>
        <end position="201"/>
    </location>
</feature>
<gene>
    <name evidence="8" type="ORF">K2173_005646</name>
</gene>
<dbReference type="PANTHER" id="PTHR23504:SF108">
    <property type="entry name" value="OS11G0151500 PROTEIN"/>
    <property type="match status" value="1"/>
</dbReference>
<dbReference type="PANTHER" id="PTHR23504">
    <property type="entry name" value="MAJOR FACILITATOR SUPERFAMILY DOMAIN-CONTAINING PROTEIN 10"/>
    <property type="match status" value="1"/>
</dbReference>
<sequence length="458" mass="50540">MLAMEGASSSSGFRQLRPLVHLLVPLSFYWIAEEMTVSVLVDVVTSALCPEQSTCSEAIYINGLQQTVVGIVKMVILPLLGQLADDYGRKSLLLLTVSLNIFPFALLAYNQSRGFVYAYYVLRTISYILGHGSIQWLAVAFAADFVKEEKRAAAFSWVTGIFSASHLLGNVTARFLPAKYIFLVVVALFALCPVYIQLFLVETNRRSTRRDHNSTFWNNPIKILQTRYGSMKDTTIIVLNSRTLRGISFVSFFYELGMSGISNVLFYYLKSLFGYSKNQYSEIMMMVNVGQLFSQILMVPLINPIFGDKAVLSLGLLASVAFGLLNGLAWASWVPFLAAAFKSIYVIVKPSGYAIISKATSLEDQGKAQGFVAGVEAIAQFLSPLALSPLTSLFLSPSAPFHFKGFSIVLASVCMVNVYITLLVHLFILLCSIIWNLVLSGYCLLQGLHASTKRTLEA</sequence>
<keyword evidence="5 6" id="KW-0472">Membrane</keyword>
<evidence type="ECO:0000256" key="4">
    <source>
        <dbReference type="ARBA" id="ARBA00022989"/>
    </source>
</evidence>
<feature type="transmembrane region" description="Helical" evidence="6">
    <location>
        <begin position="314"/>
        <end position="333"/>
    </location>
</feature>
<feature type="transmembrane region" description="Helical" evidence="6">
    <location>
        <begin position="117"/>
        <end position="140"/>
    </location>
</feature>
<feature type="transmembrane region" description="Helical" evidence="6">
    <location>
        <begin position="403"/>
        <end position="420"/>
    </location>
</feature>
<feature type="transmembrane region" description="Helical" evidence="6">
    <location>
        <begin position="152"/>
        <end position="168"/>
    </location>
</feature>
<dbReference type="SUPFAM" id="SSF103473">
    <property type="entry name" value="MFS general substrate transporter"/>
    <property type="match status" value="1"/>
</dbReference>
<evidence type="ECO:0000313" key="9">
    <source>
        <dbReference type="Proteomes" id="UP001159364"/>
    </source>
</evidence>
<reference evidence="8 9" key="1">
    <citation type="submission" date="2021-09" db="EMBL/GenBank/DDBJ databases">
        <title>Genomic insights and catalytic innovation underlie evolution of tropane alkaloids biosynthesis.</title>
        <authorList>
            <person name="Wang Y.-J."/>
            <person name="Tian T."/>
            <person name="Huang J.-P."/>
            <person name="Huang S.-X."/>
        </authorList>
    </citation>
    <scope>NUCLEOTIDE SEQUENCE [LARGE SCALE GENOMIC DNA]</scope>
    <source>
        <strain evidence="8">KIB-2018</strain>
        <tissue evidence="8">Leaf</tissue>
    </source>
</reference>
<feature type="transmembrane region" description="Helical" evidence="6">
    <location>
        <begin position="247"/>
        <end position="268"/>
    </location>
</feature>
<dbReference type="PROSITE" id="PS50850">
    <property type="entry name" value="MFS"/>
    <property type="match status" value="1"/>
</dbReference>
<evidence type="ECO:0000256" key="3">
    <source>
        <dbReference type="ARBA" id="ARBA00022692"/>
    </source>
</evidence>
<name>A0AAV8SRB3_9ROSI</name>
<dbReference type="AlphaFoldDB" id="A0AAV8SRB3"/>
<dbReference type="Proteomes" id="UP001159364">
    <property type="component" value="Linkage Group LG09"/>
</dbReference>
<dbReference type="InterPro" id="IPR011701">
    <property type="entry name" value="MFS"/>
</dbReference>
<comment type="subcellular location">
    <subcellularLocation>
        <location evidence="1">Membrane</location>
        <topology evidence="1">Multi-pass membrane protein</topology>
    </subcellularLocation>
</comment>
<evidence type="ECO:0000256" key="2">
    <source>
        <dbReference type="ARBA" id="ARBA00022448"/>
    </source>
</evidence>
<evidence type="ECO:0000256" key="5">
    <source>
        <dbReference type="ARBA" id="ARBA00023136"/>
    </source>
</evidence>
<evidence type="ECO:0000259" key="7">
    <source>
        <dbReference type="PROSITE" id="PS50850"/>
    </source>
</evidence>
<dbReference type="Pfam" id="PF07690">
    <property type="entry name" value="MFS_1"/>
    <property type="match status" value="2"/>
</dbReference>
<feature type="transmembrane region" description="Helical" evidence="6">
    <location>
        <begin position="92"/>
        <end position="111"/>
    </location>
</feature>
<dbReference type="GO" id="GO:0022857">
    <property type="term" value="F:transmembrane transporter activity"/>
    <property type="evidence" value="ECO:0007669"/>
    <property type="project" value="InterPro"/>
</dbReference>
<dbReference type="GO" id="GO:0016020">
    <property type="term" value="C:membrane"/>
    <property type="evidence" value="ECO:0007669"/>
    <property type="project" value="UniProtKB-SubCell"/>
</dbReference>
<feature type="domain" description="Major facilitator superfamily (MFS) profile" evidence="7">
    <location>
        <begin position="22"/>
        <end position="429"/>
    </location>
</feature>